<feature type="domain" description="Gcp-like" evidence="7">
    <location>
        <begin position="28"/>
        <end position="128"/>
    </location>
</feature>
<evidence type="ECO:0000256" key="5">
    <source>
        <dbReference type="ARBA" id="ARBA00022694"/>
    </source>
</evidence>
<evidence type="ECO:0000259" key="7">
    <source>
        <dbReference type="Pfam" id="PF00814"/>
    </source>
</evidence>
<evidence type="ECO:0000256" key="6">
    <source>
        <dbReference type="ARBA" id="ARBA00032446"/>
    </source>
</evidence>
<dbReference type="InterPro" id="IPR000905">
    <property type="entry name" value="Gcp-like_dom"/>
</dbReference>
<evidence type="ECO:0000256" key="1">
    <source>
        <dbReference type="ARBA" id="ARBA00004496"/>
    </source>
</evidence>
<dbReference type="GO" id="GO:0002949">
    <property type="term" value="P:tRNA threonylcarbamoyladenosine modification"/>
    <property type="evidence" value="ECO:0007669"/>
    <property type="project" value="InterPro"/>
</dbReference>
<dbReference type="Proteomes" id="UP000282106">
    <property type="component" value="Unassembled WGS sequence"/>
</dbReference>
<dbReference type="InParanoid" id="A0A3N0VE69"/>
<accession>A0A3N0VE69</accession>
<dbReference type="InterPro" id="IPR022496">
    <property type="entry name" value="T6A_TsaB"/>
</dbReference>
<dbReference type="EMBL" id="RJVO01000003">
    <property type="protein sequence ID" value="ROH91049.1"/>
    <property type="molecule type" value="Genomic_DNA"/>
</dbReference>
<reference evidence="8 9" key="1">
    <citation type="submission" date="2018-10" db="EMBL/GenBank/DDBJ databases">
        <authorList>
            <person name="Chen W.-M."/>
        </authorList>
    </citation>
    <scope>NUCLEOTIDE SEQUENCE [LARGE SCALE GENOMIC DNA]</scope>
    <source>
        <strain evidence="8 9">THS-13</strain>
    </source>
</reference>
<dbReference type="FunFam" id="3.30.420.40:FF:000097">
    <property type="entry name" value="tRNA threonylcarbamoyladenosine biosynthesis protein TsaB"/>
    <property type="match status" value="1"/>
</dbReference>
<dbReference type="Gene3D" id="3.30.420.40">
    <property type="match status" value="2"/>
</dbReference>
<evidence type="ECO:0000256" key="2">
    <source>
        <dbReference type="ARBA" id="ARBA00010493"/>
    </source>
</evidence>
<proteinExistence type="inferred from homology"/>
<dbReference type="FunCoup" id="A0A3N0VE69">
    <property type="interactions" value="394"/>
</dbReference>
<comment type="subcellular location">
    <subcellularLocation>
        <location evidence="1">Cytoplasm</location>
    </subcellularLocation>
</comment>
<dbReference type="CDD" id="cd24032">
    <property type="entry name" value="ASKHA_NBD_TsaB"/>
    <property type="match status" value="1"/>
</dbReference>
<comment type="caution">
    <text evidence="8">The sequence shown here is derived from an EMBL/GenBank/DDBJ whole genome shotgun (WGS) entry which is preliminary data.</text>
</comment>
<organism evidence="8 9">
    <name type="scientific">Stagnimonas aquatica</name>
    <dbReference type="NCBI Taxonomy" id="2689987"/>
    <lineage>
        <taxon>Bacteria</taxon>
        <taxon>Pseudomonadati</taxon>
        <taxon>Pseudomonadota</taxon>
        <taxon>Gammaproteobacteria</taxon>
        <taxon>Nevskiales</taxon>
        <taxon>Nevskiaceae</taxon>
        <taxon>Stagnimonas</taxon>
    </lineage>
</organism>
<dbReference type="GO" id="GO:0016740">
    <property type="term" value="F:transferase activity"/>
    <property type="evidence" value="ECO:0007669"/>
    <property type="project" value="UniProtKB-KW"/>
</dbReference>
<comment type="similarity">
    <text evidence="2">Belongs to the KAE1 / TsaD family. TsaB subfamily.</text>
</comment>
<evidence type="ECO:0000256" key="3">
    <source>
        <dbReference type="ARBA" id="ARBA00019012"/>
    </source>
</evidence>
<dbReference type="GO" id="GO:0005737">
    <property type="term" value="C:cytoplasm"/>
    <property type="evidence" value="ECO:0007669"/>
    <property type="project" value="UniProtKB-SubCell"/>
</dbReference>
<keyword evidence="8" id="KW-0808">Transferase</keyword>
<gene>
    <name evidence="8" type="primary">tsaB</name>
    <name evidence="8" type="ORF">ED208_08760</name>
</gene>
<sequence>MKLLALDTATEACSVALWVDGALLERFELAGRDHTQRLPAMLHALMADAGLGYSQLDGLVCGLGPGSFAGVRIGVAYLQGLALAHGQPALGVSSLAMLAQGAIRACGAERVLAAIDARMDEVYCAAYGRDDAGLAVPLDEARVCRPERVPAQPGRWQAVGTGWGRYEAELRAATGADLSALDGQALPRAGDALRLAVPAFVSGAAGDAALLAPIYLRNRIALTLLEQAALRAKTPAA</sequence>
<dbReference type="Pfam" id="PF00814">
    <property type="entry name" value="TsaD"/>
    <property type="match status" value="1"/>
</dbReference>
<dbReference type="AlphaFoldDB" id="A0A3N0VE69"/>
<evidence type="ECO:0000313" key="8">
    <source>
        <dbReference type="EMBL" id="ROH91049.1"/>
    </source>
</evidence>
<name>A0A3N0VE69_9GAMM</name>
<protein>
    <recommendedName>
        <fullName evidence="3">tRNA threonylcarbamoyladenosine biosynthesis protein TsaB</fullName>
    </recommendedName>
    <alternativeName>
        <fullName evidence="6">t(6)A37 threonylcarbamoyladenosine biosynthesis protein TsaB</fullName>
    </alternativeName>
</protein>
<dbReference type="RefSeq" id="WP_123211504.1">
    <property type="nucleotide sequence ID" value="NZ_RJVO01000003.1"/>
</dbReference>
<evidence type="ECO:0000313" key="9">
    <source>
        <dbReference type="Proteomes" id="UP000282106"/>
    </source>
</evidence>
<keyword evidence="4" id="KW-0963">Cytoplasm</keyword>
<keyword evidence="5" id="KW-0819">tRNA processing</keyword>
<dbReference type="SUPFAM" id="SSF53067">
    <property type="entry name" value="Actin-like ATPase domain"/>
    <property type="match status" value="2"/>
</dbReference>
<dbReference type="InterPro" id="IPR043129">
    <property type="entry name" value="ATPase_NBD"/>
</dbReference>
<keyword evidence="9" id="KW-1185">Reference proteome</keyword>
<evidence type="ECO:0000256" key="4">
    <source>
        <dbReference type="ARBA" id="ARBA00022490"/>
    </source>
</evidence>
<dbReference type="NCBIfam" id="TIGR03725">
    <property type="entry name" value="T6A_YeaZ"/>
    <property type="match status" value="1"/>
</dbReference>